<keyword evidence="1" id="KW-0963">Cytoplasm</keyword>
<dbReference type="InterPro" id="IPR036412">
    <property type="entry name" value="HAD-like_sf"/>
</dbReference>
<evidence type="ECO:0000256" key="4">
    <source>
        <dbReference type="ARBA" id="ARBA00023167"/>
    </source>
</evidence>
<dbReference type="GO" id="GO:0043874">
    <property type="term" value="F:acireductone synthase activity"/>
    <property type="evidence" value="ECO:0007669"/>
    <property type="project" value="InterPro"/>
</dbReference>
<gene>
    <name evidence="6" type="ORF">HERILL_LOCUS332</name>
</gene>
<organism evidence="6 7">
    <name type="scientific">Hermetia illucens</name>
    <name type="common">Black soldier fly</name>
    <dbReference type="NCBI Taxonomy" id="343691"/>
    <lineage>
        <taxon>Eukaryota</taxon>
        <taxon>Metazoa</taxon>
        <taxon>Ecdysozoa</taxon>
        <taxon>Arthropoda</taxon>
        <taxon>Hexapoda</taxon>
        <taxon>Insecta</taxon>
        <taxon>Pterygota</taxon>
        <taxon>Neoptera</taxon>
        <taxon>Endopterygota</taxon>
        <taxon>Diptera</taxon>
        <taxon>Brachycera</taxon>
        <taxon>Stratiomyomorpha</taxon>
        <taxon>Stratiomyidae</taxon>
        <taxon>Hermetiinae</taxon>
        <taxon>Hermetia</taxon>
    </lineage>
</organism>
<dbReference type="NCBIfam" id="TIGR01691">
    <property type="entry name" value="enolase-ppase"/>
    <property type="match status" value="1"/>
</dbReference>
<keyword evidence="7" id="KW-1185">Reference proteome</keyword>
<dbReference type="InParanoid" id="A0A7R8YKW0"/>
<dbReference type="EMBL" id="LR899009">
    <property type="protein sequence ID" value="CAD7076950.1"/>
    <property type="molecule type" value="Genomic_DNA"/>
</dbReference>
<dbReference type="FunFam" id="3.40.50.1000:FF:000079">
    <property type="entry name" value="Enolase-phosphatase E1"/>
    <property type="match status" value="1"/>
</dbReference>
<evidence type="ECO:0000313" key="6">
    <source>
        <dbReference type="EMBL" id="CAD7076950.1"/>
    </source>
</evidence>
<keyword evidence="5" id="KW-0539">Nucleus</keyword>
<evidence type="ECO:0000256" key="3">
    <source>
        <dbReference type="ARBA" id="ARBA00022801"/>
    </source>
</evidence>
<evidence type="ECO:0000256" key="5">
    <source>
        <dbReference type="ARBA" id="ARBA00023242"/>
    </source>
</evidence>
<protein>
    <recommendedName>
        <fullName evidence="8">Enolase-phosphatase E1</fullName>
    </recommendedName>
</protein>
<sequence length="283" mass="31959">MKDELNVLIQLSSLAFHWIDLINNSSDLTCRLSTELTPSNRVERIIPWLYVKDTLFPFSVEHAEKYITANWDRNETQDAVNALIQQAKVDIKNNIEGIVPISEEETNKDKIIEAVVKNFRIQVKNDLKVAPVKNLQGLIWQEGYKSGSVKGHIYDDIPRAFSNWQNNGVKLYIYSSGSVHAQKLLYGSSESGDLLPYIAGHFDTKVGMKQETKSYENILNEIKCNGSDVVFFTDIPKEAYAAKAAGIRAILLDRPGNAPLSQEDRAVFKVIKTFDEVNIKLPE</sequence>
<dbReference type="PANTHER" id="PTHR20371">
    <property type="entry name" value="ENOLASE-PHOSPHATASE E1"/>
    <property type="match status" value="1"/>
</dbReference>
<dbReference type="CDD" id="cd01629">
    <property type="entry name" value="HAD_EP"/>
    <property type="match status" value="1"/>
</dbReference>
<dbReference type="AlphaFoldDB" id="A0A7R8YKW0"/>
<evidence type="ECO:0000256" key="1">
    <source>
        <dbReference type="ARBA" id="ARBA00022490"/>
    </source>
</evidence>
<dbReference type="GO" id="GO:0000287">
    <property type="term" value="F:magnesium ion binding"/>
    <property type="evidence" value="ECO:0007669"/>
    <property type="project" value="InterPro"/>
</dbReference>
<dbReference type="Gene3D" id="1.10.720.60">
    <property type="match status" value="1"/>
</dbReference>
<dbReference type="PANTHER" id="PTHR20371:SF1">
    <property type="entry name" value="ENOLASE-PHOSPHATASE E1"/>
    <property type="match status" value="1"/>
</dbReference>
<accession>A0A7R8YKW0</accession>
<dbReference type="SUPFAM" id="SSF56784">
    <property type="entry name" value="HAD-like"/>
    <property type="match status" value="1"/>
</dbReference>
<dbReference type="Pfam" id="PF00702">
    <property type="entry name" value="Hydrolase"/>
    <property type="match status" value="1"/>
</dbReference>
<dbReference type="GO" id="GO:0019509">
    <property type="term" value="P:L-methionine salvage from methylthioadenosine"/>
    <property type="evidence" value="ECO:0007669"/>
    <property type="project" value="InterPro"/>
</dbReference>
<dbReference type="OrthoDB" id="272500at2759"/>
<dbReference type="FunCoup" id="A0A7R8YKW0">
    <property type="interactions" value="1997"/>
</dbReference>
<name>A0A7R8YKW0_HERIL</name>
<dbReference type="InterPro" id="IPR023214">
    <property type="entry name" value="HAD_sf"/>
</dbReference>
<evidence type="ECO:0000313" key="7">
    <source>
        <dbReference type="Proteomes" id="UP000594454"/>
    </source>
</evidence>
<reference evidence="6 7" key="1">
    <citation type="submission" date="2020-11" db="EMBL/GenBank/DDBJ databases">
        <authorList>
            <person name="Wallbank WR R."/>
            <person name="Pardo Diaz C."/>
            <person name="Kozak K."/>
            <person name="Martin S."/>
            <person name="Jiggins C."/>
            <person name="Moest M."/>
            <person name="Warren A I."/>
            <person name="Generalovic N T."/>
            <person name="Byers J.R.P. K."/>
            <person name="Montejo-Kovacevich G."/>
            <person name="Yen C E."/>
        </authorList>
    </citation>
    <scope>NUCLEOTIDE SEQUENCE [LARGE SCALE GENOMIC DNA]</scope>
</reference>
<keyword evidence="3" id="KW-0378">Hydrolase</keyword>
<evidence type="ECO:0008006" key="8">
    <source>
        <dbReference type="Google" id="ProtNLM"/>
    </source>
</evidence>
<dbReference type="InterPro" id="IPR023943">
    <property type="entry name" value="Enolase-ppase_E1"/>
</dbReference>
<keyword evidence="4" id="KW-0486">Methionine biosynthesis</keyword>
<keyword evidence="2" id="KW-0028">Amino-acid biosynthesis</keyword>
<dbReference type="Proteomes" id="UP000594454">
    <property type="component" value="Chromosome 1"/>
</dbReference>
<dbReference type="Gene3D" id="3.40.50.1000">
    <property type="entry name" value="HAD superfamily/HAD-like"/>
    <property type="match status" value="1"/>
</dbReference>
<evidence type="ECO:0000256" key="2">
    <source>
        <dbReference type="ARBA" id="ARBA00022605"/>
    </source>
</evidence>
<proteinExistence type="predicted"/>